<keyword evidence="4" id="KW-1185">Reference proteome</keyword>
<dbReference type="GO" id="GO:0071897">
    <property type="term" value="P:DNA biosynthetic process"/>
    <property type="evidence" value="ECO:0007669"/>
    <property type="project" value="UniProtKB-ARBA"/>
</dbReference>
<proteinExistence type="predicted"/>
<dbReference type="EMBL" id="JBJJXI010000013">
    <property type="protein sequence ID" value="KAL3407232.1"/>
    <property type="molecule type" value="Genomic_DNA"/>
</dbReference>
<dbReference type="AlphaFoldDB" id="A0ABD2XR10"/>
<reference evidence="3 4" key="1">
    <citation type="journal article" date="2024" name="bioRxiv">
        <title>A reference genome for Trichogramma kaykai: A tiny desert-dwelling parasitoid wasp with competing sex-ratio distorters.</title>
        <authorList>
            <person name="Culotta J."/>
            <person name="Lindsey A.R."/>
        </authorList>
    </citation>
    <scope>NUCLEOTIDE SEQUENCE [LARGE SCALE GENOMIC DNA]</scope>
    <source>
        <strain evidence="3 4">KSX58</strain>
    </source>
</reference>
<gene>
    <name evidence="3" type="ORF">TKK_000652</name>
</gene>
<name>A0ABD2XR10_9HYME</name>
<evidence type="ECO:0000259" key="2">
    <source>
        <dbReference type="Pfam" id="PF17919"/>
    </source>
</evidence>
<sequence length="132" mass="15139">MQCASKIRIWRISWTSQLKDAFEACKNCISSATLLVHPRIGAQLGLFTDASNHSIGGLLENMKIVKRNKRVHKVYDRELMPDAPDQTIERPDEQMQLDSINKEVAKEPKKGRRRKKNEVANNVDENNKVKKV</sequence>
<evidence type="ECO:0000313" key="4">
    <source>
        <dbReference type="Proteomes" id="UP001627154"/>
    </source>
</evidence>
<dbReference type="InterPro" id="IPR043502">
    <property type="entry name" value="DNA/RNA_pol_sf"/>
</dbReference>
<dbReference type="Pfam" id="PF17919">
    <property type="entry name" value="RT_RNaseH_2"/>
    <property type="match status" value="1"/>
</dbReference>
<comment type="caution">
    <text evidence="3">The sequence shown here is derived from an EMBL/GenBank/DDBJ whole genome shotgun (WGS) entry which is preliminary data.</text>
</comment>
<feature type="domain" description="Reverse transcriptase/retrotransposon-derived protein RNase H-like" evidence="2">
    <location>
        <begin position="14"/>
        <end position="67"/>
    </location>
</feature>
<accession>A0ABD2XR10</accession>
<organism evidence="3 4">
    <name type="scientific">Trichogramma kaykai</name>
    <dbReference type="NCBI Taxonomy" id="54128"/>
    <lineage>
        <taxon>Eukaryota</taxon>
        <taxon>Metazoa</taxon>
        <taxon>Ecdysozoa</taxon>
        <taxon>Arthropoda</taxon>
        <taxon>Hexapoda</taxon>
        <taxon>Insecta</taxon>
        <taxon>Pterygota</taxon>
        <taxon>Neoptera</taxon>
        <taxon>Endopterygota</taxon>
        <taxon>Hymenoptera</taxon>
        <taxon>Apocrita</taxon>
        <taxon>Proctotrupomorpha</taxon>
        <taxon>Chalcidoidea</taxon>
        <taxon>Trichogrammatidae</taxon>
        <taxon>Trichogramma</taxon>
    </lineage>
</organism>
<feature type="region of interest" description="Disordered" evidence="1">
    <location>
        <begin position="83"/>
        <end position="132"/>
    </location>
</feature>
<dbReference type="InterPro" id="IPR041577">
    <property type="entry name" value="RT_RNaseH_2"/>
</dbReference>
<evidence type="ECO:0000256" key="1">
    <source>
        <dbReference type="SAM" id="MobiDB-lite"/>
    </source>
</evidence>
<dbReference type="Proteomes" id="UP001627154">
    <property type="component" value="Unassembled WGS sequence"/>
</dbReference>
<protein>
    <recommendedName>
        <fullName evidence="2">Reverse transcriptase/retrotransposon-derived protein RNase H-like domain-containing protein</fullName>
    </recommendedName>
</protein>
<dbReference type="SUPFAM" id="SSF56672">
    <property type="entry name" value="DNA/RNA polymerases"/>
    <property type="match status" value="1"/>
</dbReference>
<evidence type="ECO:0000313" key="3">
    <source>
        <dbReference type="EMBL" id="KAL3407232.1"/>
    </source>
</evidence>